<reference evidence="1" key="1">
    <citation type="submission" date="2014-12" db="EMBL/GenBank/DDBJ databases">
        <title>Genome Sequence of Valsa Canker Pathogens Uncovers a Specific Adaption of Colonization on Woody Bark.</title>
        <authorList>
            <person name="Yin Z."/>
            <person name="Liu H."/>
            <person name="Gao X."/>
            <person name="Li Z."/>
            <person name="Song N."/>
            <person name="Ke X."/>
            <person name="Dai Q."/>
            <person name="Wu Y."/>
            <person name="Sun Y."/>
            <person name="Xu J.-R."/>
            <person name="Kang Z.K."/>
            <person name="Wang L."/>
            <person name="Huang L."/>
        </authorList>
    </citation>
    <scope>NUCLEOTIDE SEQUENCE [LARGE SCALE GENOMIC DNA]</scope>
    <source>
        <strain evidence="1">03-8</strain>
    </source>
</reference>
<proteinExistence type="predicted"/>
<dbReference type="Proteomes" id="UP000078559">
    <property type="component" value="Chromosome 10"/>
</dbReference>
<dbReference type="PANTHER" id="PTHR37542">
    <property type="entry name" value="HELO DOMAIN-CONTAINING PROTEIN-RELATED"/>
    <property type="match status" value="1"/>
</dbReference>
<organism evidence="1 2">
    <name type="scientific">Cytospora mali</name>
    <name type="common">Apple Valsa canker fungus</name>
    <name type="synonym">Valsa mali</name>
    <dbReference type="NCBI Taxonomy" id="578113"/>
    <lineage>
        <taxon>Eukaryota</taxon>
        <taxon>Fungi</taxon>
        <taxon>Dikarya</taxon>
        <taxon>Ascomycota</taxon>
        <taxon>Pezizomycotina</taxon>
        <taxon>Sordariomycetes</taxon>
        <taxon>Sordariomycetidae</taxon>
        <taxon>Diaporthales</taxon>
        <taxon>Cytosporaceae</taxon>
        <taxon>Cytospora</taxon>
    </lineage>
</organism>
<dbReference type="EMBL" id="CM003107">
    <property type="protein sequence ID" value="KUI73548.1"/>
    <property type="molecule type" value="Genomic_DNA"/>
</dbReference>
<evidence type="ECO:0000313" key="2">
    <source>
        <dbReference type="Proteomes" id="UP000078559"/>
    </source>
</evidence>
<dbReference type="SUPFAM" id="SSF56112">
    <property type="entry name" value="Protein kinase-like (PK-like)"/>
    <property type="match status" value="1"/>
</dbReference>
<evidence type="ECO:0000313" key="1">
    <source>
        <dbReference type="EMBL" id="KUI73548.1"/>
    </source>
</evidence>
<keyword evidence="2" id="KW-1185">Reference proteome</keyword>
<sequence>MGRSQTLQKSNVNFARRIQHLMSQQHQEVYHKTLVMFSSKLEIVTSMLTTLVNPDGSHRAKLKYVWKKESLDEAIEGLEVWQKTTDHSWFLLMRMRIADPGVDSALSIGDSGALISTTSTSAIRAGLRTAKPTTPPSGLTLDYRELETMTVDGIAFSEAKMAKRTQQSGVISSIPPSLGDPRSLRDLFLNTESPKSLTQRFDIAKDLAKSVGYVHTFGFVHKNIRPESVLSLGTTDGPLGVCLLEVGLWKSFIEYPVIDGETTPQWSPVLGMPTILNLLQAAQYLYSEAKQRPVFLAQDELPYHMGTKYTDIVVNCLTCLNPDNQDFGDEKKFQDKDEIGVGARYIEKGGLRLEYCMFEDVH</sequence>
<dbReference type="Gene3D" id="1.10.510.10">
    <property type="entry name" value="Transferase(Phosphotransferase) domain 1"/>
    <property type="match status" value="1"/>
</dbReference>
<dbReference type="PANTHER" id="PTHR37542:SF1">
    <property type="entry name" value="PRION-INHIBITION AND PROPAGATION HELO DOMAIN-CONTAINING PROTEIN"/>
    <property type="match status" value="1"/>
</dbReference>
<gene>
    <name evidence="1" type="ORF">VM1G_08762</name>
</gene>
<dbReference type="OrthoDB" id="1911848at2759"/>
<name>A0A194WBS3_CYTMA</name>
<evidence type="ECO:0008006" key="3">
    <source>
        <dbReference type="Google" id="ProtNLM"/>
    </source>
</evidence>
<dbReference type="AlphaFoldDB" id="A0A194WBS3"/>
<dbReference type="InterPro" id="IPR011009">
    <property type="entry name" value="Kinase-like_dom_sf"/>
</dbReference>
<accession>A0A194WBS3</accession>
<protein>
    <recommendedName>
        <fullName evidence="3">Protein kinase domain-containing protein</fullName>
    </recommendedName>
</protein>